<feature type="transmembrane region" description="Helical" evidence="1">
    <location>
        <begin position="165"/>
        <end position="185"/>
    </location>
</feature>
<feature type="transmembrane region" description="Helical" evidence="1">
    <location>
        <begin position="143"/>
        <end position="159"/>
    </location>
</feature>
<sequence>MEKNHVRLKPSLIVTKEWLLIFSIPKNKLISIVLCLFLTSIALFCSFQFEHYKQTIGKIASVKQIDKAEQLDENGNTDTKTTQELQIQVLNNTYKDKSFTLINEFTTSQINNHAYHENDYVFIHVTETNNALSGNIIELKRDHFLIILIGIFVILLILVTGKFGLLTFLSFIINGSLITGLLVLYRFTSSQLLVWLFMFTLPIMIALTLTLVNGWTLKTKITTVSTIIGSGITFLLGWIVISLFNHQGLHYEEMELVTRPPHVLFMSSLLIGSVGAVMDVSMTIVSSLLEVAHNNQSISPEDLKKAGQRIGEDIMGPMTNIMFFSYLSGSIPLVLIFLRNGMSFGYTFSIVLSLEFARALVGSIGIILAVPISIKVTQSLLTKEEEHEC</sequence>
<dbReference type="RefSeq" id="WP_114289153.1">
    <property type="nucleotide sequence ID" value="NZ_JBMEAJ010000001.1"/>
</dbReference>
<accession>A0A430A9E2</accession>
<keyword evidence="1" id="KW-1133">Transmembrane helix</keyword>
<evidence type="ECO:0000256" key="1">
    <source>
        <dbReference type="SAM" id="Phobius"/>
    </source>
</evidence>
<keyword evidence="3" id="KW-1185">Reference proteome</keyword>
<dbReference type="EMBL" id="NGJX01000003">
    <property type="protein sequence ID" value="RSU03772.1"/>
    <property type="molecule type" value="Genomic_DNA"/>
</dbReference>
<dbReference type="GeneID" id="93989345"/>
<feature type="transmembrane region" description="Helical" evidence="1">
    <location>
        <begin position="192"/>
        <end position="215"/>
    </location>
</feature>
<feature type="transmembrane region" description="Helical" evidence="1">
    <location>
        <begin position="29"/>
        <end position="49"/>
    </location>
</feature>
<feature type="transmembrane region" description="Helical" evidence="1">
    <location>
        <begin position="321"/>
        <end position="338"/>
    </location>
</feature>
<feature type="transmembrane region" description="Helical" evidence="1">
    <location>
        <begin position="350"/>
        <end position="374"/>
    </location>
</feature>
<feature type="transmembrane region" description="Helical" evidence="1">
    <location>
        <begin position="264"/>
        <end position="289"/>
    </location>
</feature>
<comment type="caution">
    <text evidence="2">The sequence shown here is derived from an EMBL/GenBank/DDBJ whole genome shotgun (WGS) entry which is preliminary data.</text>
</comment>
<evidence type="ECO:0000313" key="3">
    <source>
        <dbReference type="Proteomes" id="UP000288197"/>
    </source>
</evidence>
<dbReference type="Proteomes" id="UP000288197">
    <property type="component" value="Unassembled WGS sequence"/>
</dbReference>
<organism evidence="2 3">
    <name type="scientific">Vagococcus fluvialis</name>
    <dbReference type="NCBI Taxonomy" id="2738"/>
    <lineage>
        <taxon>Bacteria</taxon>
        <taxon>Bacillati</taxon>
        <taxon>Bacillota</taxon>
        <taxon>Bacilli</taxon>
        <taxon>Lactobacillales</taxon>
        <taxon>Enterococcaceae</taxon>
        <taxon>Vagococcus</taxon>
    </lineage>
</organism>
<evidence type="ECO:0008006" key="4">
    <source>
        <dbReference type="Google" id="ProtNLM"/>
    </source>
</evidence>
<protein>
    <recommendedName>
        <fullName evidence="4">YibE/F-like protein</fullName>
    </recommendedName>
</protein>
<evidence type="ECO:0000313" key="2">
    <source>
        <dbReference type="EMBL" id="RSU03772.1"/>
    </source>
</evidence>
<gene>
    <name evidence="2" type="ORF">CBF32_03630</name>
</gene>
<reference evidence="2 3" key="1">
    <citation type="submission" date="2017-05" db="EMBL/GenBank/DDBJ databases">
        <title>Vagococcus spp. assemblies.</title>
        <authorList>
            <person name="Gulvik C.A."/>
        </authorList>
    </citation>
    <scope>NUCLEOTIDE SEQUENCE [LARGE SCALE GENOMIC DNA]</scope>
    <source>
        <strain evidence="2 3">NCFB 2497</strain>
    </source>
</reference>
<keyword evidence="1" id="KW-0812">Transmembrane</keyword>
<dbReference type="PANTHER" id="PTHR41771">
    <property type="entry name" value="MEMBRANE PROTEIN-RELATED"/>
    <property type="match status" value="1"/>
</dbReference>
<proteinExistence type="predicted"/>
<keyword evidence="1" id="KW-0472">Membrane</keyword>
<dbReference type="PANTHER" id="PTHR41771:SF1">
    <property type="entry name" value="MEMBRANE PROTEIN"/>
    <property type="match status" value="1"/>
</dbReference>
<dbReference type="Pfam" id="PF07907">
    <property type="entry name" value="YibE_F"/>
    <property type="match status" value="1"/>
</dbReference>
<dbReference type="OrthoDB" id="5753718at2"/>
<dbReference type="InterPro" id="IPR012507">
    <property type="entry name" value="YibE_F"/>
</dbReference>
<dbReference type="AlphaFoldDB" id="A0A430A9E2"/>
<feature type="transmembrane region" description="Helical" evidence="1">
    <location>
        <begin position="221"/>
        <end position="244"/>
    </location>
</feature>
<name>A0A430A9E2_9ENTE</name>